<comment type="caution">
    <text evidence="2">The sequence shown here is derived from an EMBL/GenBank/DDBJ whole genome shotgun (WGS) entry which is preliminary data.</text>
</comment>
<organism evidence="2 3">
    <name type="scientific">Solilutibacter pythonis</name>
    <dbReference type="NCBI Taxonomy" id="2483112"/>
    <lineage>
        <taxon>Bacteria</taxon>
        <taxon>Pseudomonadati</taxon>
        <taxon>Pseudomonadota</taxon>
        <taxon>Gammaproteobacteria</taxon>
        <taxon>Lysobacterales</taxon>
        <taxon>Lysobacteraceae</taxon>
        <taxon>Solilutibacter</taxon>
    </lineage>
</organism>
<dbReference type="RefSeq" id="WP_122102018.1">
    <property type="nucleotide sequence ID" value="NZ_RFLY01000014.1"/>
</dbReference>
<dbReference type="AlphaFoldDB" id="A0A3M2HX48"/>
<accession>A0A3M2HX48</accession>
<feature type="region of interest" description="Disordered" evidence="1">
    <location>
        <begin position="35"/>
        <end position="60"/>
    </location>
</feature>
<keyword evidence="3" id="KW-1185">Reference proteome</keyword>
<reference evidence="2 3" key="1">
    <citation type="submission" date="2018-10" db="EMBL/GenBank/DDBJ databases">
        <title>Proposal of Lysobacter pythonis sp. nov. isolated from royal pythons (Python regius).</title>
        <authorList>
            <person name="Hans-Juergen B."/>
            <person name="Huptas C."/>
            <person name="Sandra B."/>
            <person name="Igor L."/>
            <person name="Joachim S."/>
            <person name="Siegfried S."/>
            <person name="Mareike W."/>
            <person name="Peter K."/>
        </authorList>
    </citation>
    <scope>NUCLEOTIDE SEQUENCE [LARGE SCALE GENOMIC DNA]</scope>
    <source>
        <strain evidence="2 3">4284/11</strain>
    </source>
</reference>
<sequence>MSPFDHVGLPVAGLSFHREPLPTSGRELMMEVSAEQTGAGNHASLGRNGKPVFRTGDGAPPLQGRPRVYFKAACREPMDAFHARALATGKDAAAPNHYDALVLAPAGRDIEAIRHAPEQACSTRY</sequence>
<evidence type="ECO:0000313" key="3">
    <source>
        <dbReference type="Proteomes" id="UP000275012"/>
    </source>
</evidence>
<protein>
    <submittedName>
        <fullName evidence="2">VOC family protein</fullName>
    </submittedName>
</protein>
<proteinExistence type="predicted"/>
<gene>
    <name evidence="2" type="ORF">EBB59_10045</name>
</gene>
<evidence type="ECO:0000256" key="1">
    <source>
        <dbReference type="SAM" id="MobiDB-lite"/>
    </source>
</evidence>
<dbReference type="Proteomes" id="UP000275012">
    <property type="component" value="Unassembled WGS sequence"/>
</dbReference>
<name>A0A3M2HX48_9GAMM</name>
<dbReference type="EMBL" id="RFLY01000014">
    <property type="protein sequence ID" value="RMH90777.1"/>
    <property type="molecule type" value="Genomic_DNA"/>
</dbReference>
<evidence type="ECO:0000313" key="2">
    <source>
        <dbReference type="EMBL" id="RMH90777.1"/>
    </source>
</evidence>
<dbReference type="OrthoDB" id="9800438at2"/>